<sequence length="171" mass="19484">MLIFFTEVIFDVAFEFLRVLTQMCQAPVYARFMFYILRYQSLFENESCKMIVFIQVAYSLDDVSESHEVKTVEMKLFECVFSLLLLSGIALFSLITAQNVPNAAETKINLQRGALCQASDPQQNKNLTINPNSAKVPDGGLKVKVQKFYPERQSVIIHQTSCKKERKDGVP</sequence>
<dbReference type="EMBL" id="CAEY01000044">
    <property type="status" value="NOT_ANNOTATED_CDS"/>
    <property type="molecule type" value="Genomic_DNA"/>
</dbReference>
<dbReference type="AlphaFoldDB" id="T1KG48"/>
<organism evidence="1 2">
    <name type="scientific">Tetranychus urticae</name>
    <name type="common">Two-spotted spider mite</name>
    <dbReference type="NCBI Taxonomy" id="32264"/>
    <lineage>
        <taxon>Eukaryota</taxon>
        <taxon>Metazoa</taxon>
        <taxon>Ecdysozoa</taxon>
        <taxon>Arthropoda</taxon>
        <taxon>Chelicerata</taxon>
        <taxon>Arachnida</taxon>
        <taxon>Acari</taxon>
        <taxon>Acariformes</taxon>
        <taxon>Trombidiformes</taxon>
        <taxon>Prostigmata</taxon>
        <taxon>Eleutherengona</taxon>
        <taxon>Raphignathae</taxon>
        <taxon>Tetranychoidea</taxon>
        <taxon>Tetranychidae</taxon>
        <taxon>Tetranychus</taxon>
    </lineage>
</organism>
<accession>T1KG48</accession>
<dbReference type="EnsemblMetazoa" id="tetur10g05520.1">
    <property type="protein sequence ID" value="tetur10g05520.1"/>
    <property type="gene ID" value="tetur10g05520"/>
</dbReference>
<reference evidence="1" key="2">
    <citation type="submission" date="2015-06" db="UniProtKB">
        <authorList>
            <consortium name="EnsemblMetazoa"/>
        </authorList>
    </citation>
    <scope>IDENTIFICATION</scope>
</reference>
<dbReference type="HOGENOM" id="CLU_1564897_0_0_1"/>
<evidence type="ECO:0000313" key="1">
    <source>
        <dbReference type="EnsemblMetazoa" id="tetur10g05520.1"/>
    </source>
</evidence>
<dbReference type="Proteomes" id="UP000015104">
    <property type="component" value="Unassembled WGS sequence"/>
</dbReference>
<name>T1KG48_TETUR</name>
<protein>
    <submittedName>
        <fullName evidence="1">Uncharacterized protein</fullName>
    </submittedName>
</protein>
<proteinExistence type="predicted"/>
<reference evidence="2" key="1">
    <citation type="submission" date="2011-08" db="EMBL/GenBank/DDBJ databases">
        <authorList>
            <person name="Rombauts S."/>
        </authorList>
    </citation>
    <scope>NUCLEOTIDE SEQUENCE</scope>
    <source>
        <strain evidence="2">London</strain>
    </source>
</reference>
<keyword evidence="2" id="KW-1185">Reference proteome</keyword>
<evidence type="ECO:0000313" key="2">
    <source>
        <dbReference type="Proteomes" id="UP000015104"/>
    </source>
</evidence>